<organism evidence="2 3">
    <name type="scientific">Entotheonella factor</name>
    <dbReference type="NCBI Taxonomy" id="1429438"/>
    <lineage>
        <taxon>Bacteria</taxon>
        <taxon>Pseudomonadati</taxon>
        <taxon>Nitrospinota/Tectimicrobiota group</taxon>
        <taxon>Candidatus Tectimicrobiota</taxon>
        <taxon>Candidatus Entotheonellia</taxon>
        <taxon>Candidatus Entotheonellales</taxon>
        <taxon>Candidatus Entotheonellaceae</taxon>
        <taxon>Candidatus Entotheonella</taxon>
    </lineage>
</organism>
<evidence type="ECO:0000313" key="3">
    <source>
        <dbReference type="Proteomes" id="UP000019141"/>
    </source>
</evidence>
<keyword evidence="3" id="KW-1185">Reference proteome</keyword>
<gene>
    <name evidence="2" type="ORF">ETSY1_03755</name>
</gene>
<evidence type="ECO:0000313" key="2">
    <source>
        <dbReference type="EMBL" id="ETX02382.1"/>
    </source>
</evidence>
<comment type="caution">
    <text evidence="2">The sequence shown here is derived from an EMBL/GenBank/DDBJ whole genome shotgun (WGS) entry which is preliminary data.</text>
</comment>
<dbReference type="Gene3D" id="3.40.50.300">
    <property type="entry name" value="P-loop containing nucleotide triphosphate hydrolases"/>
    <property type="match status" value="1"/>
</dbReference>
<dbReference type="CDD" id="cd02042">
    <property type="entry name" value="ParAB_family"/>
    <property type="match status" value="1"/>
</dbReference>
<protein>
    <submittedName>
        <fullName evidence="2">Cobyrinic acid a,c-diamide synthase</fullName>
    </submittedName>
</protein>
<evidence type="ECO:0000259" key="1">
    <source>
        <dbReference type="Pfam" id="PF13614"/>
    </source>
</evidence>
<dbReference type="InterPro" id="IPR025669">
    <property type="entry name" value="AAA_dom"/>
</dbReference>
<dbReference type="SUPFAM" id="SSF52540">
    <property type="entry name" value="P-loop containing nucleoside triphosphate hydrolases"/>
    <property type="match status" value="1"/>
</dbReference>
<dbReference type="PANTHER" id="PTHR13696">
    <property type="entry name" value="P-LOOP CONTAINING NUCLEOSIDE TRIPHOSPHATE HYDROLASE"/>
    <property type="match status" value="1"/>
</dbReference>
<dbReference type="AlphaFoldDB" id="W4LYE4"/>
<sequence>MKIVAIYHNKGGVGKTTVSINLAAGLRNQGHRVLLIDLDSQANSTFATGLVKFQFEEEDDLRGKNVRDILASGDFDFIPDIMRQSHYFNIPEIDVIPSHISLIEAQYQLNQIRASQTRLIKKLKREEDHYDFVIIDTPPSRDIYAQVAIIAANYLIIPSDMKPFANQGLSSVRSFLKEIDGFREGIGRQPIKILGVLPSKISTNHRAFENTFPRQKETIVQKYNFPVMDSIIFERAAFSHSINQTHIIGDIDIPDPKSIFAYASQHPSANQAASEFESLTAEVLSSMEKL</sequence>
<dbReference type="HOGENOM" id="CLU_037612_1_4_7"/>
<dbReference type="InterPro" id="IPR050678">
    <property type="entry name" value="DNA_Partitioning_ATPase"/>
</dbReference>
<dbReference type="PATRIC" id="fig|1429438.4.peg.902"/>
<dbReference type="Pfam" id="PF13614">
    <property type="entry name" value="AAA_31"/>
    <property type="match status" value="1"/>
</dbReference>
<dbReference type="Proteomes" id="UP000019141">
    <property type="component" value="Unassembled WGS sequence"/>
</dbReference>
<reference evidence="2 3" key="1">
    <citation type="journal article" date="2014" name="Nature">
        <title>An environmental bacterial taxon with a large and distinct metabolic repertoire.</title>
        <authorList>
            <person name="Wilson M.C."/>
            <person name="Mori T."/>
            <person name="Ruckert C."/>
            <person name="Uria A.R."/>
            <person name="Helf M.J."/>
            <person name="Takada K."/>
            <person name="Gernert C."/>
            <person name="Steffens U.A."/>
            <person name="Heycke N."/>
            <person name="Schmitt S."/>
            <person name="Rinke C."/>
            <person name="Helfrich E.J."/>
            <person name="Brachmann A.O."/>
            <person name="Gurgui C."/>
            <person name="Wakimoto T."/>
            <person name="Kracht M."/>
            <person name="Crusemann M."/>
            <person name="Hentschel U."/>
            <person name="Abe I."/>
            <person name="Matsunaga S."/>
            <person name="Kalinowski J."/>
            <person name="Takeyama H."/>
            <person name="Piel J."/>
        </authorList>
    </citation>
    <scope>NUCLEOTIDE SEQUENCE [LARGE SCALE GENOMIC DNA]</scope>
    <source>
        <strain evidence="3">TSY1</strain>
    </source>
</reference>
<accession>W4LYE4</accession>
<dbReference type="InterPro" id="IPR027417">
    <property type="entry name" value="P-loop_NTPase"/>
</dbReference>
<name>W4LYE4_ENTF1</name>
<dbReference type="EMBL" id="AZHW01000150">
    <property type="protein sequence ID" value="ETX02382.1"/>
    <property type="molecule type" value="Genomic_DNA"/>
</dbReference>
<dbReference type="PANTHER" id="PTHR13696:SF99">
    <property type="entry name" value="COBYRINIC ACID AC-DIAMIDE SYNTHASE"/>
    <property type="match status" value="1"/>
</dbReference>
<feature type="domain" description="AAA" evidence="1">
    <location>
        <begin position="1"/>
        <end position="179"/>
    </location>
</feature>
<proteinExistence type="predicted"/>